<keyword evidence="2" id="KW-0812">Transmembrane</keyword>
<reference evidence="3 4" key="1">
    <citation type="submission" date="2022-01" db="EMBL/GenBank/DDBJ databases">
        <title>A high-quality chromosome-level genome assembly of rohu carp, Labeo rohita.</title>
        <authorList>
            <person name="Arick M.A. II"/>
            <person name="Hsu C.-Y."/>
            <person name="Magbanua Z."/>
            <person name="Pechanova O."/>
            <person name="Grover C."/>
            <person name="Miller E."/>
            <person name="Thrash A."/>
            <person name="Ezzel L."/>
            <person name="Alam S."/>
            <person name="Benzie J."/>
            <person name="Hamilton M."/>
            <person name="Karsi A."/>
            <person name="Lawrence M.L."/>
            <person name="Peterson D.G."/>
        </authorList>
    </citation>
    <scope>NUCLEOTIDE SEQUENCE [LARGE SCALE GENOMIC DNA]</scope>
    <source>
        <strain evidence="4">BAU-BD-2019</strain>
        <tissue evidence="3">Blood</tissue>
    </source>
</reference>
<evidence type="ECO:0000313" key="4">
    <source>
        <dbReference type="Proteomes" id="UP000830375"/>
    </source>
</evidence>
<comment type="caution">
    <text evidence="3">The sequence shown here is derived from an EMBL/GenBank/DDBJ whole genome shotgun (WGS) entry which is preliminary data.</text>
</comment>
<evidence type="ECO:0000313" key="3">
    <source>
        <dbReference type="EMBL" id="KAI2644673.1"/>
    </source>
</evidence>
<gene>
    <name evidence="3" type="ORF">H4Q32_025583</name>
</gene>
<protein>
    <submittedName>
        <fullName evidence="3">Extracellular matrix-binding protein EbhB</fullName>
    </submittedName>
</protein>
<feature type="compositionally biased region" description="Basic and acidic residues" evidence="1">
    <location>
        <begin position="64"/>
        <end position="76"/>
    </location>
</feature>
<keyword evidence="2" id="KW-0472">Membrane</keyword>
<dbReference type="EMBL" id="JACTAM010002464">
    <property type="protein sequence ID" value="KAI2644673.1"/>
    <property type="molecule type" value="Genomic_DNA"/>
</dbReference>
<organism evidence="3 4">
    <name type="scientific">Labeo rohita</name>
    <name type="common">Indian major carp</name>
    <name type="synonym">Cyprinus rohita</name>
    <dbReference type="NCBI Taxonomy" id="84645"/>
    <lineage>
        <taxon>Eukaryota</taxon>
        <taxon>Metazoa</taxon>
        <taxon>Chordata</taxon>
        <taxon>Craniata</taxon>
        <taxon>Vertebrata</taxon>
        <taxon>Euteleostomi</taxon>
        <taxon>Actinopterygii</taxon>
        <taxon>Neopterygii</taxon>
        <taxon>Teleostei</taxon>
        <taxon>Ostariophysi</taxon>
        <taxon>Cypriniformes</taxon>
        <taxon>Cyprinidae</taxon>
        <taxon>Labeoninae</taxon>
        <taxon>Labeonini</taxon>
        <taxon>Labeo</taxon>
    </lineage>
</organism>
<proteinExistence type="predicted"/>
<feature type="compositionally biased region" description="Polar residues" evidence="1">
    <location>
        <begin position="49"/>
        <end position="63"/>
    </location>
</feature>
<keyword evidence="4" id="KW-1185">Reference proteome</keyword>
<name>A0ABQ8L1S5_LABRO</name>
<feature type="region of interest" description="Disordered" evidence="1">
    <location>
        <begin position="44"/>
        <end position="97"/>
    </location>
</feature>
<evidence type="ECO:0000256" key="1">
    <source>
        <dbReference type="SAM" id="MobiDB-lite"/>
    </source>
</evidence>
<accession>A0ABQ8L1S5</accession>
<evidence type="ECO:0000256" key="2">
    <source>
        <dbReference type="SAM" id="Phobius"/>
    </source>
</evidence>
<feature type="compositionally biased region" description="Polar residues" evidence="1">
    <location>
        <begin position="77"/>
        <end position="97"/>
    </location>
</feature>
<dbReference type="Proteomes" id="UP000830375">
    <property type="component" value="Unassembled WGS sequence"/>
</dbReference>
<feature type="transmembrane region" description="Helical" evidence="2">
    <location>
        <begin position="20"/>
        <end position="39"/>
    </location>
</feature>
<sequence>MTELILKTVNGEGVTGDMRIIVFSSEFIFTLFLMGLMVFEPSAAASDETPASGSNQKQKQNTTESREMKPLLDKQNQESGRSNTTEENQPDSVVTQS</sequence>
<keyword evidence="2" id="KW-1133">Transmembrane helix</keyword>